<proteinExistence type="inferred from homology"/>
<dbReference type="SUPFAM" id="SSF54791">
    <property type="entry name" value="Eukaryotic type KH-domain (KH-domain type I)"/>
    <property type="match status" value="1"/>
</dbReference>
<dbReference type="Pfam" id="PF01138">
    <property type="entry name" value="RNase_PH"/>
    <property type="match status" value="2"/>
</dbReference>
<dbReference type="InterPro" id="IPR003029">
    <property type="entry name" value="S1_domain"/>
</dbReference>
<keyword evidence="4" id="KW-0548">Nucleotidyltransferase</keyword>
<dbReference type="InterPro" id="IPR012162">
    <property type="entry name" value="PNPase"/>
</dbReference>
<evidence type="ECO:0000313" key="9">
    <source>
        <dbReference type="EMBL" id="CAJ0578424.1"/>
    </source>
</evidence>
<keyword evidence="3" id="KW-0808">Transferase</keyword>
<evidence type="ECO:0000256" key="3">
    <source>
        <dbReference type="ARBA" id="ARBA00022679"/>
    </source>
</evidence>
<dbReference type="InterPro" id="IPR001247">
    <property type="entry name" value="ExoRNase_PH_dom1"/>
</dbReference>
<dbReference type="InterPro" id="IPR015847">
    <property type="entry name" value="ExoRNase_PH_dom2"/>
</dbReference>
<dbReference type="Proteomes" id="UP001177023">
    <property type="component" value="Unassembled WGS sequence"/>
</dbReference>
<dbReference type="GO" id="GO:0005829">
    <property type="term" value="C:cytosol"/>
    <property type="evidence" value="ECO:0007669"/>
    <property type="project" value="TreeGrafter"/>
</dbReference>
<dbReference type="NCBIfam" id="NF008805">
    <property type="entry name" value="PRK11824.1"/>
    <property type="match status" value="1"/>
</dbReference>
<dbReference type="GO" id="GO:0003723">
    <property type="term" value="F:RNA binding"/>
    <property type="evidence" value="ECO:0007669"/>
    <property type="project" value="UniProtKB-KW"/>
</dbReference>
<feature type="compositionally biased region" description="Basic and acidic residues" evidence="7">
    <location>
        <begin position="799"/>
        <end position="810"/>
    </location>
</feature>
<dbReference type="GO" id="GO:0000175">
    <property type="term" value="F:3'-5'-RNA exonuclease activity"/>
    <property type="evidence" value="ECO:0007669"/>
    <property type="project" value="TreeGrafter"/>
</dbReference>
<evidence type="ECO:0000256" key="1">
    <source>
        <dbReference type="ARBA" id="ARBA00007404"/>
    </source>
</evidence>
<sequence length="829" mass="91940">MLNILRHARWRARLLQRFASTSCTVGHSELVLRTNEIARFADGSAVVECGDSSVLATCVTKYIPDIDPGGIPLNVDFQRSAAAVGRIPTNYLRRELGQSDEDILTGRVIDRAIRPMIQSGWVYSTNISIKPLALDDEGDGVILGLNAAACALNLSSVPLIGPVAGVRVGMVDGKLQLNPARAAIEGMSMVFAGTHGRKTVMIEMEGPQIPSSILEEAFDMGLDGVENVLQAMDRLQKAHGKPKTPISVDKEQIKFMKQIENLAADRIEYILTDQSHDKTSRDRAIREVELDVLSAMPVRPPPHLFHKYVKTRLRELSLQSGIRCDGRRHQDFRPISIQVDVYKKLHGSSLFQRGQTQVMSTVTFDSPASAFHPDSVSQMLGAQQRKSFMLHYEFPGFATNEFNKGKGTNRREIGHGFLAEKSLKHVIPEEFPYAIRVSSQVLESNGSSSMASACSGSLALYDAGVELKAPVAGVAIGLITDSAKPDDKYLLLTDILGIEDYAGDMDFKIAGTSNGFTAMQMDIKVPGITRKQLSEAVEKGKQGVEYVLDKMAEVQPKPREKFKETVPVIETMQLEPYKRAIIFRNQGFVAKAIEAETRVRISADDDSHIQLVAPSRERLEKAKERLTSLLVETKTEDYDFGKLLKAEVVELVDRGLVIRLQSGGPTYLMPNSQLSSTPIKHPSATGIKVGQKVTVQWLGRDPRTGAVRFSMRMSNADPAIALSMEPQASPANSDSAMEAENLRLQQELKQSQAEISRLRNQNNLYFHKINQMKAKEAHTQEELVNLRRALEFYRDAAEKQLKGQPDEPLRKRQRLHFGSIENTDAMQLD</sequence>
<keyword evidence="6" id="KW-0175">Coiled coil</keyword>
<dbReference type="PANTHER" id="PTHR11252:SF0">
    <property type="entry name" value="POLYRIBONUCLEOTIDE NUCLEOTIDYLTRANSFERASE 1, MITOCHONDRIAL"/>
    <property type="match status" value="1"/>
</dbReference>
<evidence type="ECO:0000256" key="7">
    <source>
        <dbReference type="SAM" id="MobiDB-lite"/>
    </source>
</evidence>
<dbReference type="Gene3D" id="3.30.1370.10">
    <property type="entry name" value="K Homology domain, type 1"/>
    <property type="match status" value="1"/>
</dbReference>
<dbReference type="Gene3D" id="3.30.230.70">
    <property type="entry name" value="GHMP Kinase, N-terminal domain"/>
    <property type="match status" value="2"/>
</dbReference>
<dbReference type="GO" id="GO:0005739">
    <property type="term" value="C:mitochondrion"/>
    <property type="evidence" value="ECO:0007669"/>
    <property type="project" value="TreeGrafter"/>
</dbReference>
<evidence type="ECO:0000256" key="4">
    <source>
        <dbReference type="ARBA" id="ARBA00022695"/>
    </source>
</evidence>
<protein>
    <recommendedName>
        <fullName evidence="2">polyribonucleotide nucleotidyltransferase</fullName>
        <ecNumber evidence="2">2.7.7.8</ecNumber>
    </recommendedName>
</protein>
<evidence type="ECO:0000313" key="10">
    <source>
        <dbReference type="Proteomes" id="UP001177023"/>
    </source>
</evidence>
<dbReference type="CDD" id="cd11364">
    <property type="entry name" value="RNase_PH_PNPase_2"/>
    <property type="match status" value="1"/>
</dbReference>
<dbReference type="NCBIfam" id="TIGR03591">
    <property type="entry name" value="polynuc_phos"/>
    <property type="match status" value="1"/>
</dbReference>
<dbReference type="InterPro" id="IPR036612">
    <property type="entry name" value="KH_dom_type_1_sf"/>
</dbReference>
<comment type="caution">
    <text evidence="9">The sequence shown here is derived from an EMBL/GenBank/DDBJ whole genome shotgun (WGS) entry which is preliminary data.</text>
</comment>
<feature type="domain" description="S1 motif" evidence="8">
    <location>
        <begin position="641"/>
        <end position="712"/>
    </location>
</feature>
<feature type="coiled-coil region" evidence="6">
    <location>
        <begin position="734"/>
        <end position="789"/>
    </location>
</feature>
<dbReference type="PROSITE" id="PS50126">
    <property type="entry name" value="S1"/>
    <property type="match status" value="1"/>
</dbReference>
<dbReference type="InterPro" id="IPR020568">
    <property type="entry name" value="Ribosomal_Su5_D2-typ_SF"/>
</dbReference>
<feature type="compositionally biased region" description="Polar residues" evidence="7">
    <location>
        <begin position="820"/>
        <end position="829"/>
    </location>
</feature>
<feature type="non-terminal residue" evidence="9">
    <location>
        <position position="1"/>
    </location>
</feature>
<dbReference type="SUPFAM" id="SSF54211">
    <property type="entry name" value="Ribosomal protein S5 domain 2-like"/>
    <property type="match status" value="2"/>
</dbReference>
<dbReference type="EMBL" id="CATQJA010002653">
    <property type="protein sequence ID" value="CAJ0578424.1"/>
    <property type="molecule type" value="Genomic_DNA"/>
</dbReference>
<keyword evidence="5" id="KW-0694">RNA-binding</keyword>
<reference evidence="9" key="1">
    <citation type="submission" date="2023-06" db="EMBL/GenBank/DDBJ databases">
        <authorList>
            <person name="Delattre M."/>
        </authorList>
    </citation>
    <scope>NUCLEOTIDE SEQUENCE</scope>
    <source>
        <strain evidence="9">AF72</strain>
    </source>
</reference>
<dbReference type="SUPFAM" id="SSF50249">
    <property type="entry name" value="Nucleic acid-binding proteins"/>
    <property type="match status" value="1"/>
</dbReference>
<dbReference type="SUPFAM" id="SSF55666">
    <property type="entry name" value="Ribonuclease PH domain 2-like"/>
    <property type="match status" value="2"/>
</dbReference>
<dbReference type="GO" id="GO:0000965">
    <property type="term" value="P:mitochondrial RNA 3'-end processing"/>
    <property type="evidence" value="ECO:0007669"/>
    <property type="project" value="TreeGrafter"/>
</dbReference>
<evidence type="ECO:0000256" key="6">
    <source>
        <dbReference type="SAM" id="Coils"/>
    </source>
</evidence>
<evidence type="ECO:0000256" key="2">
    <source>
        <dbReference type="ARBA" id="ARBA00012416"/>
    </source>
</evidence>
<dbReference type="GO" id="GO:0000958">
    <property type="term" value="P:mitochondrial mRNA catabolic process"/>
    <property type="evidence" value="ECO:0007669"/>
    <property type="project" value="TreeGrafter"/>
</dbReference>
<dbReference type="InterPro" id="IPR012340">
    <property type="entry name" value="NA-bd_OB-fold"/>
</dbReference>
<dbReference type="CDD" id="cd00164">
    <property type="entry name" value="S1_like"/>
    <property type="match status" value="1"/>
</dbReference>
<dbReference type="GO" id="GO:0004654">
    <property type="term" value="F:polyribonucleotide nucleotidyltransferase activity"/>
    <property type="evidence" value="ECO:0007669"/>
    <property type="project" value="UniProtKB-EC"/>
</dbReference>
<comment type="similarity">
    <text evidence="1">Belongs to the polyribonucleotide nucleotidyltransferase family.</text>
</comment>
<evidence type="ECO:0000256" key="5">
    <source>
        <dbReference type="ARBA" id="ARBA00022884"/>
    </source>
</evidence>
<keyword evidence="10" id="KW-1185">Reference proteome</keyword>
<dbReference type="InterPro" id="IPR036345">
    <property type="entry name" value="ExoRNase_PH_dom2_sf"/>
</dbReference>
<evidence type="ECO:0000259" key="8">
    <source>
        <dbReference type="PROSITE" id="PS50126"/>
    </source>
</evidence>
<dbReference type="Pfam" id="PF03725">
    <property type="entry name" value="RNase_PH_C"/>
    <property type="match status" value="1"/>
</dbReference>
<dbReference type="PANTHER" id="PTHR11252">
    <property type="entry name" value="POLYRIBONUCLEOTIDE NUCLEOTIDYLTRANSFERASE"/>
    <property type="match status" value="1"/>
</dbReference>
<dbReference type="EC" id="2.7.7.8" evidence="2"/>
<feature type="region of interest" description="Disordered" evidence="7">
    <location>
        <begin position="799"/>
        <end position="829"/>
    </location>
</feature>
<accession>A0AA36D1V7</accession>
<organism evidence="9 10">
    <name type="scientific">Mesorhabditis spiculigera</name>
    <dbReference type="NCBI Taxonomy" id="96644"/>
    <lineage>
        <taxon>Eukaryota</taxon>
        <taxon>Metazoa</taxon>
        <taxon>Ecdysozoa</taxon>
        <taxon>Nematoda</taxon>
        <taxon>Chromadorea</taxon>
        <taxon>Rhabditida</taxon>
        <taxon>Rhabditina</taxon>
        <taxon>Rhabditomorpha</taxon>
        <taxon>Rhabditoidea</taxon>
        <taxon>Rhabditidae</taxon>
        <taxon>Mesorhabditinae</taxon>
        <taxon>Mesorhabditis</taxon>
    </lineage>
</organism>
<dbReference type="AlphaFoldDB" id="A0AA36D1V7"/>
<dbReference type="Gene3D" id="2.40.50.140">
    <property type="entry name" value="Nucleic acid-binding proteins"/>
    <property type="match status" value="1"/>
</dbReference>
<dbReference type="InterPro" id="IPR027408">
    <property type="entry name" value="PNPase/RNase_PH_dom_sf"/>
</dbReference>
<gene>
    <name evidence="9" type="ORF">MSPICULIGERA_LOCUS16682</name>
</gene>
<name>A0AA36D1V7_9BILA</name>